<dbReference type="PRINTS" id="PR00081">
    <property type="entry name" value="GDHRDH"/>
</dbReference>
<keyword evidence="3" id="KW-0963">Cytoplasm</keyword>
<dbReference type="InterPro" id="IPR002347">
    <property type="entry name" value="SDR_fam"/>
</dbReference>
<dbReference type="GO" id="GO:0006729">
    <property type="term" value="P:tetrahydrobiopterin biosynthetic process"/>
    <property type="evidence" value="ECO:0007669"/>
    <property type="project" value="TreeGrafter"/>
</dbReference>
<dbReference type="Gene3D" id="3.40.50.720">
    <property type="entry name" value="NAD(P)-binding Rossmann-like Domain"/>
    <property type="match status" value="1"/>
</dbReference>
<sequence>MQYAIVTGASRGLGEAIAKQLILKNVNVISVSRSENEELKSLAEEHGVHYSHVSCDLSKTEEIEKGLNHITEEVFHDKTHYVYLVNNAGVIEPIDTVGQLETEAVEKHMQVNVTAPILMVNRCIREANARDISMGIINITSGAAEKAVHGWSTYSSSKAAINRFTETLALEQKDKKHLILAYSPGVIDTDMQNEIRSSSKDAFADVDKFKQLKEEGSLRSPDEVAGVLMDLLLEPRKVENGKVYKLYDLVNG</sequence>
<keyword evidence="4" id="KW-0521">NADP</keyword>
<keyword evidence="5" id="KW-0560">Oxidoreductase</keyword>
<dbReference type="NCBIfam" id="NF005381">
    <property type="entry name" value="PRK06924.1"/>
    <property type="match status" value="1"/>
</dbReference>
<evidence type="ECO:0000256" key="5">
    <source>
        <dbReference type="ARBA" id="ARBA00023002"/>
    </source>
</evidence>
<protein>
    <submittedName>
        <fullName evidence="7">Short-chain dehydrogenase</fullName>
    </submittedName>
</protein>
<dbReference type="InterPro" id="IPR036291">
    <property type="entry name" value="NAD(P)-bd_dom_sf"/>
</dbReference>
<dbReference type="PROSITE" id="PS00061">
    <property type="entry name" value="ADH_SHORT"/>
    <property type="match status" value="1"/>
</dbReference>
<dbReference type="InterPro" id="IPR020904">
    <property type="entry name" value="Sc_DH/Rdtase_CS"/>
</dbReference>
<evidence type="ECO:0000256" key="3">
    <source>
        <dbReference type="ARBA" id="ARBA00022490"/>
    </source>
</evidence>
<dbReference type="GO" id="GO:0005737">
    <property type="term" value="C:cytoplasm"/>
    <property type="evidence" value="ECO:0007669"/>
    <property type="project" value="UniProtKB-SubCell"/>
</dbReference>
<dbReference type="AlphaFoldDB" id="A0A410MAK0"/>
<proteinExistence type="inferred from homology"/>
<comment type="subcellular location">
    <subcellularLocation>
        <location evidence="1">Cytoplasm</location>
    </subcellularLocation>
</comment>
<evidence type="ECO:0000256" key="1">
    <source>
        <dbReference type="ARBA" id="ARBA00004496"/>
    </source>
</evidence>
<evidence type="ECO:0000256" key="4">
    <source>
        <dbReference type="ARBA" id="ARBA00022857"/>
    </source>
</evidence>
<accession>A0A410MAK0</accession>
<dbReference type="Pfam" id="PF00106">
    <property type="entry name" value="adh_short"/>
    <property type="match status" value="1"/>
</dbReference>
<dbReference type="KEGG" id="hli:HLI_05650"/>
<comment type="similarity">
    <text evidence="2 6">Belongs to the short-chain dehydrogenases/reductases (SDR) family.</text>
</comment>
<name>A0A410MAK0_9BACI</name>
<organism evidence="7 8">
    <name type="scientific">Halobacillus litoralis</name>
    <dbReference type="NCBI Taxonomy" id="45668"/>
    <lineage>
        <taxon>Bacteria</taxon>
        <taxon>Bacillati</taxon>
        <taxon>Bacillota</taxon>
        <taxon>Bacilli</taxon>
        <taxon>Bacillales</taxon>
        <taxon>Bacillaceae</taxon>
        <taxon>Halobacillus</taxon>
    </lineage>
</organism>
<dbReference type="GO" id="GO:0004757">
    <property type="term" value="F:sepiapterin reductase (NADP+) activity"/>
    <property type="evidence" value="ECO:0007669"/>
    <property type="project" value="TreeGrafter"/>
</dbReference>
<dbReference type="PANTHER" id="PTHR44085:SF2">
    <property type="entry name" value="SEPIAPTERIN REDUCTASE"/>
    <property type="match status" value="1"/>
</dbReference>
<evidence type="ECO:0000256" key="2">
    <source>
        <dbReference type="ARBA" id="ARBA00006484"/>
    </source>
</evidence>
<dbReference type="Proteomes" id="UP000287756">
    <property type="component" value="Chromosome"/>
</dbReference>
<dbReference type="EMBL" id="CP026118">
    <property type="protein sequence ID" value="QAS51751.1"/>
    <property type="molecule type" value="Genomic_DNA"/>
</dbReference>
<dbReference type="InterPro" id="IPR051721">
    <property type="entry name" value="Biopterin_syn/organic_redct"/>
</dbReference>
<dbReference type="SUPFAM" id="SSF51735">
    <property type="entry name" value="NAD(P)-binding Rossmann-fold domains"/>
    <property type="match status" value="1"/>
</dbReference>
<evidence type="ECO:0000313" key="7">
    <source>
        <dbReference type="EMBL" id="QAS51751.1"/>
    </source>
</evidence>
<evidence type="ECO:0000256" key="6">
    <source>
        <dbReference type="RuleBase" id="RU000363"/>
    </source>
</evidence>
<dbReference type="PANTHER" id="PTHR44085">
    <property type="entry name" value="SEPIAPTERIN REDUCTASE"/>
    <property type="match status" value="1"/>
</dbReference>
<gene>
    <name evidence="7" type="ORF">HLI_05650</name>
</gene>
<dbReference type="PRINTS" id="PR00080">
    <property type="entry name" value="SDRFAMILY"/>
</dbReference>
<evidence type="ECO:0000313" key="8">
    <source>
        <dbReference type="Proteomes" id="UP000287756"/>
    </source>
</evidence>
<dbReference type="OrthoDB" id="9794387at2"/>
<reference evidence="7 8" key="1">
    <citation type="submission" date="2018-01" db="EMBL/GenBank/DDBJ databases">
        <title>The whole genome sequencing and assembly of Halobacillus litoralis ERB031 strain.</title>
        <authorList>
            <person name="Lee S.-J."/>
            <person name="Park M.-K."/>
            <person name="Kim J.-Y."/>
            <person name="Lee Y.-J."/>
            <person name="Yi H."/>
            <person name="Bahn Y.-S."/>
            <person name="Kim J.F."/>
            <person name="Lee D.-W."/>
        </authorList>
    </citation>
    <scope>NUCLEOTIDE SEQUENCE [LARGE SCALE GENOMIC DNA]</scope>
    <source>
        <strain evidence="7 8">ERB 031</strain>
    </source>
</reference>
<dbReference type="RefSeq" id="WP_128523764.1">
    <property type="nucleotide sequence ID" value="NZ_CANLVY010000008.1"/>
</dbReference>